<evidence type="ECO:0000313" key="1">
    <source>
        <dbReference type="EMBL" id="KZS96812.1"/>
    </source>
</evidence>
<protein>
    <submittedName>
        <fullName evidence="1">Uncharacterized protein</fullName>
    </submittedName>
</protein>
<dbReference type="Proteomes" id="UP000076722">
    <property type="component" value="Unassembled WGS sequence"/>
</dbReference>
<reference evidence="1 2" key="1">
    <citation type="journal article" date="2016" name="Mol. Biol. Evol.">
        <title>Comparative Genomics of Early-Diverging Mushroom-Forming Fungi Provides Insights into the Origins of Lignocellulose Decay Capabilities.</title>
        <authorList>
            <person name="Nagy L.G."/>
            <person name="Riley R."/>
            <person name="Tritt A."/>
            <person name="Adam C."/>
            <person name="Daum C."/>
            <person name="Floudas D."/>
            <person name="Sun H."/>
            <person name="Yadav J.S."/>
            <person name="Pangilinan J."/>
            <person name="Larsson K.H."/>
            <person name="Matsuura K."/>
            <person name="Barry K."/>
            <person name="Labutti K."/>
            <person name="Kuo R."/>
            <person name="Ohm R.A."/>
            <person name="Bhattacharya S.S."/>
            <person name="Shirouzu T."/>
            <person name="Yoshinaga Y."/>
            <person name="Martin F.M."/>
            <person name="Grigoriev I.V."/>
            <person name="Hibbett D.S."/>
        </authorList>
    </citation>
    <scope>NUCLEOTIDE SEQUENCE [LARGE SCALE GENOMIC DNA]</scope>
    <source>
        <strain evidence="1 2">HHB9708</strain>
    </source>
</reference>
<dbReference type="EMBL" id="KV419398">
    <property type="protein sequence ID" value="KZS96812.1"/>
    <property type="molecule type" value="Genomic_DNA"/>
</dbReference>
<gene>
    <name evidence="1" type="ORF">SISNIDRAFT_533895</name>
</gene>
<evidence type="ECO:0000313" key="2">
    <source>
        <dbReference type="Proteomes" id="UP000076722"/>
    </source>
</evidence>
<dbReference type="OrthoDB" id="3265206at2759"/>
<proteinExistence type="predicted"/>
<name>A0A164YDD8_9AGAM</name>
<accession>A0A164YDD8</accession>
<sequence>MEFSTAENTGDLDNPVSSAGRELVNHPAHTALYHEICAFSEYDNTEAKNLFGDDGPEYYQNLFYCGFFSSDPFIHERFCTIYPVHQWAHDPLIRSLLFQHFCLWDRMPSIGDTAAIFVLCKDLRRFLNKDVWKRVADRIVAINLAIWRARHKDDEDPHNVDRFHFSTLSTFQRSLTLIFVDAEIYTEDDNESEAFPLTVSDWLTQPMEYASGVPELWKLPFVEAHRKTYNTVTFPTLDSSLCTCGGCPALLEKITTSPGRMRLIYDVYIKESIDRGCSILEECLDNFLIAVESWFDEQAVRIQSPGEILPPEIPQRWGPSIIDAATLIKMSIGSDLSTNDLIRLVTILHDFTLFQGIDIDTPWLEEDWKDAAGYFSLAKVRNGTDLPDIIAGGNWLPELAESSLDHPDSKVMIISPSDESQFIINGDISHAVTGRFVYMPHHPKPDIAWNFPSAHATEEFSSHSEDETMTGDDGSQYTLTMSSDIRDGFPLFRGAIKLGAEFMGRTYDTWWKPVICLGQKCVHTQRYQIASRCSMSAKSVLMQMKPPSQGFEEHCTKMRSQIPLKPMGSRDSDVREFGSPENDGRYRGVLSDAKARREHEEWLHNWQSWQSDYRSLLLEELSRRDHPLQERGGPFERHAALFVRCTDDNQLRPLIFLSASCGRPVYLIDYQECWDCAVEGMVRKQCSVAIATGKVVDKREARAQRIAAQIS</sequence>
<organism evidence="1 2">
    <name type="scientific">Sistotremastrum niveocremeum HHB9708</name>
    <dbReference type="NCBI Taxonomy" id="1314777"/>
    <lineage>
        <taxon>Eukaryota</taxon>
        <taxon>Fungi</taxon>
        <taxon>Dikarya</taxon>
        <taxon>Basidiomycota</taxon>
        <taxon>Agaricomycotina</taxon>
        <taxon>Agaricomycetes</taxon>
        <taxon>Sistotremastrales</taxon>
        <taxon>Sistotremastraceae</taxon>
        <taxon>Sertulicium</taxon>
        <taxon>Sertulicium niveocremeum</taxon>
    </lineage>
</organism>
<keyword evidence="2" id="KW-1185">Reference proteome</keyword>
<dbReference type="AlphaFoldDB" id="A0A164YDD8"/>